<accession>A0A1M7UIU6</accession>
<proteinExistence type="predicted"/>
<name>A0A1M7UIU6_9BRAD</name>
<dbReference type="OrthoDB" id="9770435at2"/>
<reference evidence="4" key="1">
    <citation type="submission" date="2016-11" db="EMBL/GenBank/DDBJ databases">
        <authorList>
            <person name="Varghese N."/>
            <person name="Submissions S."/>
        </authorList>
    </citation>
    <scope>NUCLEOTIDE SEQUENCE [LARGE SCALE GENOMIC DNA]</scope>
    <source>
        <strain evidence="4">GAS401</strain>
    </source>
</reference>
<dbReference type="Pfam" id="PF10442">
    <property type="entry name" value="FIST_C"/>
    <property type="match status" value="1"/>
</dbReference>
<dbReference type="RefSeq" id="WP_072822355.1">
    <property type="nucleotide sequence ID" value="NZ_LT670849.1"/>
</dbReference>
<dbReference type="Proteomes" id="UP000184096">
    <property type="component" value="Chromosome I"/>
</dbReference>
<dbReference type="InterPro" id="IPR013702">
    <property type="entry name" value="FIST_domain_N"/>
</dbReference>
<sequence>MHSQPISWTQQGGWNLAVERPDEVALVFYFGPRDLLACGTRYHELRAMFPSAHILGCSTGGQINNSDVNDDGIVAAAIHLDSTPLKLVHNHIVDGSHSWECGEAIGKALMAPDLAGVFLLSDGLNVNGSELVNGLVSVIGPGIPLTGGLAGDGADFLATLVGGDCAPRSRAVVGLGFYGNAIRIGHGSAGGWDLFGPRRQVTRSSGNVLFELDGKPALDLYEHYLGPEDSEGLPGSALLFPIQVHDAEQPDSAVVRTVLAVDREARSMTFAGDVPQGWTAQLMRGTFDRLAEGAADAARQAQTSLKAGKDDHQFSILVSCIGRKLLMGQRTSDETEAAAAELGAGTLRLGFYSYGEISPHANSGICELHNQTMTVTTFAEARL</sequence>
<evidence type="ECO:0000313" key="3">
    <source>
        <dbReference type="EMBL" id="SHN82868.1"/>
    </source>
</evidence>
<dbReference type="PANTHER" id="PTHR40252">
    <property type="entry name" value="BLR0328 PROTEIN"/>
    <property type="match status" value="1"/>
</dbReference>
<dbReference type="InterPro" id="IPR019494">
    <property type="entry name" value="FIST_C"/>
</dbReference>
<dbReference type="AlphaFoldDB" id="A0A1M7UIU6"/>
<dbReference type="SMART" id="SM01204">
    <property type="entry name" value="FIST_C"/>
    <property type="match status" value="1"/>
</dbReference>
<gene>
    <name evidence="3" type="ORF">SAMN05444170_5299</name>
</gene>
<dbReference type="Pfam" id="PF08495">
    <property type="entry name" value="FIST"/>
    <property type="match status" value="1"/>
</dbReference>
<protein>
    <submittedName>
        <fullName evidence="3">Uncharacterized conserved protein, contains FIST_N domain</fullName>
    </submittedName>
</protein>
<feature type="domain" description="FIST C-domain" evidence="2">
    <location>
        <begin position="217"/>
        <end position="360"/>
    </location>
</feature>
<evidence type="ECO:0000259" key="2">
    <source>
        <dbReference type="SMART" id="SM01204"/>
    </source>
</evidence>
<keyword evidence="4" id="KW-1185">Reference proteome</keyword>
<organism evidence="3 4">
    <name type="scientific">Bradyrhizobium erythrophlei</name>
    <dbReference type="NCBI Taxonomy" id="1437360"/>
    <lineage>
        <taxon>Bacteria</taxon>
        <taxon>Pseudomonadati</taxon>
        <taxon>Pseudomonadota</taxon>
        <taxon>Alphaproteobacteria</taxon>
        <taxon>Hyphomicrobiales</taxon>
        <taxon>Nitrobacteraceae</taxon>
        <taxon>Bradyrhizobium</taxon>
    </lineage>
</organism>
<evidence type="ECO:0000259" key="1">
    <source>
        <dbReference type="SMART" id="SM00897"/>
    </source>
</evidence>
<feature type="domain" description="FIST" evidence="1">
    <location>
        <begin position="23"/>
        <end position="216"/>
    </location>
</feature>
<dbReference type="SMART" id="SM00897">
    <property type="entry name" value="FIST"/>
    <property type="match status" value="1"/>
</dbReference>
<dbReference type="PANTHER" id="PTHR40252:SF2">
    <property type="entry name" value="BLR0328 PROTEIN"/>
    <property type="match status" value="1"/>
</dbReference>
<evidence type="ECO:0000313" key="4">
    <source>
        <dbReference type="Proteomes" id="UP000184096"/>
    </source>
</evidence>
<dbReference type="EMBL" id="LT670849">
    <property type="protein sequence ID" value="SHN82868.1"/>
    <property type="molecule type" value="Genomic_DNA"/>
</dbReference>